<keyword evidence="1" id="KW-0472">Membrane</keyword>
<organism evidence="3">
    <name type="scientific">uncultured Thiotrichaceae bacterium</name>
    <dbReference type="NCBI Taxonomy" id="298394"/>
    <lineage>
        <taxon>Bacteria</taxon>
        <taxon>Pseudomonadati</taxon>
        <taxon>Pseudomonadota</taxon>
        <taxon>Gammaproteobacteria</taxon>
        <taxon>Thiotrichales</taxon>
        <taxon>Thiotrichaceae</taxon>
        <taxon>environmental samples</taxon>
    </lineage>
</organism>
<dbReference type="PANTHER" id="PTHR30383:SF5">
    <property type="entry name" value="SGNH HYDROLASE-TYPE ESTERASE DOMAIN-CONTAINING PROTEIN"/>
    <property type="match status" value="1"/>
</dbReference>
<evidence type="ECO:0000313" key="3">
    <source>
        <dbReference type="EMBL" id="CAA6806684.1"/>
    </source>
</evidence>
<dbReference type="AlphaFoldDB" id="A0A6S6SE64"/>
<accession>A0A6S6SE64</accession>
<proteinExistence type="predicted"/>
<protein>
    <submittedName>
        <fullName evidence="3">Lysophospholipase</fullName>
    </submittedName>
</protein>
<name>A0A6S6SE64_9GAMM</name>
<dbReference type="Gene3D" id="3.40.50.1110">
    <property type="entry name" value="SGNH hydrolase"/>
    <property type="match status" value="1"/>
</dbReference>
<reference evidence="3" key="1">
    <citation type="submission" date="2020-01" db="EMBL/GenBank/DDBJ databases">
        <authorList>
            <person name="Meier V. D."/>
            <person name="Meier V D."/>
        </authorList>
    </citation>
    <scope>NUCLEOTIDE SEQUENCE</scope>
    <source>
        <strain evidence="3">HLG_WM_MAG_09</strain>
    </source>
</reference>
<dbReference type="SUPFAM" id="SSF52266">
    <property type="entry name" value="SGNH hydrolase"/>
    <property type="match status" value="1"/>
</dbReference>
<evidence type="ECO:0000256" key="1">
    <source>
        <dbReference type="SAM" id="Phobius"/>
    </source>
</evidence>
<dbReference type="EMBL" id="CACVAT010000099">
    <property type="protein sequence ID" value="CAA6806684.1"/>
    <property type="molecule type" value="Genomic_DNA"/>
</dbReference>
<dbReference type="PANTHER" id="PTHR30383">
    <property type="entry name" value="THIOESTERASE 1/PROTEASE 1/LYSOPHOSPHOLIPASE L1"/>
    <property type="match status" value="1"/>
</dbReference>
<gene>
    <name evidence="3" type="ORF">HELGO_WM31155</name>
</gene>
<dbReference type="InterPro" id="IPR051532">
    <property type="entry name" value="Ester_Hydrolysis_Enzymes"/>
</dbReference>
<dbReference type="GO" id="GO:0004622">
    <property type="term" value="F:phosphatidylcholine lysophospholipase activity"/>
    <property type="evidence" value="ECO:0007669"/>
    <property type="project" value="TreeGrafter"/>
</dbReference>
<dbReference type="Pfam" id="PF13472">
    <property type="entry name" value="Lipase_GDSL_2"/>
    <property type="match status" value="1"/>
</dbReference>
<feature type="transmembrane region" description="Helical" evidence="1">
    <location>
        <begin position="26"/>
        <end position="48"/>
    </location>
</feature>
<keyword evidence="1" id="KW-1133">Transmembrane helix</keyword>
<dbReference type="InterPro" id="IPR013830">
    <property type="entry name" value="SGNH_hydro"/>
</dbReference>
<keyword evidence="1" id="KW-0812">Transmembrane</keyword>
<feature type="domain" description="SGNH hydrolase-type esterase" evidence="2">
    <location>
        <begin position="99"/>
        <end position="255"/>
    </location>
</feature>
<evidence type="ECO:0000259" key="2">
    <source>
        <dbReference type="Pfam" id="PF13472"/>
    </source>
</evidence>
<sequence length="266" mass="29872">MALGRTGAGLSKEPNCLVYTVEMNKILIPLTLVLLVLLAVSMVANYTLYKKAFLPLYATKQDPLELRYYPVSENPANNGKPIFLLYGDSRSLSWPAPELGGYQVINRGIGNQSSTQVAMRFGLHAESLMPDTILIQVCVNDLKTIPLFPEQREQIIHDCKSNIDEMIADAAAIDATVLLTTVFPLGDIPIERRLFGFDERAIIPAIDEVNEHIKGIEAEHVRIFDTYELLKGEGRKINPDYSRDWLHLNEQGYQRLNQALVEFVKG</sequence>
<dbReference type="InterPro" id="IPR036514">
    <property type="entry name" value="SGNH_hydro_sf"/>
</dbReference>